<name>A0A1J6KAF7_NICAT</name>
<dbReference type="PANTHER" id="PTHR23024">
    <property type="entry name" value="ARYLACETAMIDE DEACETYLASE"/>
    <property type="match status" value="1"/>
</dbReference>
<proteinExistence type="inferred from homology"/>
<keyword evidence="4" id="KW-1185">Reference proteome</keyword>
<dbReference type="PANTHER" id="PTHR23024:SF465">
    <property type="entry name" value="2-HYDROXYISOFLAVANONE DEHYDRATASE-LIKE"/>
    <property type="match status" value="1"/>
</dbReference>
<evidence type="ECO:0000259" key="2">
    <source>
        <dbReference type="Pfam" id="PF07859"/>
    </source>
</evidence>
<organism evidence="3 4">
    <name type="scientific">Nicotiana attenuata</name>
    <name type="common">Coyote tobacco</name>
    <dbReference type="NCBI Taxonomy" id="49451"/>
    <lineage>
        <taxon>Eukaryota</taxon>
        <taxon>Viridiplantae</taxon>
        <taxon>Streptophyta</taxon>
        <taxon>Embryophyta</taxon>
        <taxon>Tracheophyta</taxon>
        <taxon>Spermatophyta</taxon>
        <taxon>Magnoliopsida</taxon>
        <taxon>eudicotyledons</taxon>
        <taxon>Gunneridae</taxon>
        <taxon>Pentapetalae</taxon>
        <taxon>asterids</taxon>
        <taxon>lamiids</taxon>
        <taxon>Solanales</taxon>
        <taxon>Solanaceae</taxon>
        <taxon>Nicotianoideae</taxon>
        <taxon>Nicotianeae</taxon>
        <taxon>Nicotiana</taxon>
    </lineage>
</organism>
<feature type="non-terminal residue" evidence="3">
    <location>
        <position position="1"/>
    </location>
</feature>
<evidence type="ECO:0000256" key="1">
    <source>
        <dbReference type="ARBA" id="ARBA00010515"/>
    </source>
</evidence>
<dbReference type="GO" id="GO:0016787">
    <property type="term" value="F:hydrolase activity"/>
    <property type="evidence" value="ECO:0007669"/>
    <property type="project" value="InterPro"/>
</dbReference>
<accession>A0A1J6KAF7</accession>
<comment type="similarity">
    <text evidence="1">Belongs to the 'GDXG' lipolytic enzyme family.</text>
</comment>
<dbReference type="EMBL" id="MJEQ01002557">
    <property type="protein sequence ID" value="OIT27037.1"/>
    <property type="molecule type" value="Genomic_DNA"/>
</dbReference>
<protein>
    <submittedName>
        <fullName evidence="3">2-hydroxyisoflavanone dehydratase</fullName>
    </submittedName>
</protein>
<dbReference type="AlphaFoldDB" id="A0A1J6KAF7"/>
<dbReference type="SUPFAM" id="SSF53474">
    <property type="entry name" value="alpha/beta-Hydrolases"/>
    <property type="match status" value="1"/>
</dbReference>
<evidence type="ECO:0000313" key="4">
    <source>
        <dbReference type="Proteomes" id="UP000187609"/>
    </source>
</evidence>
<dbReference type="InterPro" id="IPR029058">
    <property type="entry name" value="AB_hydrolase_fold"/>
</dbReference>
<dbReference type="Gene3D" id="3.40.50.1820">
    <property type="entry name" value="alpha/beta hydrolase"/>
    <property type="match status" value="1"/>
</dbReference>
<dbReference type="InterPro" id="IPR013094">
    <property type="entry name" value="AB_hydrolase_3"/>
</dbReference>
<dbReference type="Pfam" id="PF07859">
    <property type="entry name" value="Abhydrolase_3"/>
    <property type="match status" value="1"/>
</dbReference>
<dbReference type="Gramene" id="OIT27037">
    <property type="protein sequence ID" value="OIT27037"/>
    <property type="gene ID" value="A4A49_63574"/>
</dbReference>
<dbReference type="STRING" id="49451.A0A1J6KAF7"/>
<comment type="caution">
    <text evidence="3">The sequence shown here is derived from an EMBL/GenBank/DDBJ whole genome shotgun (WGS) entry which is preliminary data.</text>
</comment>
<dbReference type="OMA" id="AVKQHCA"/>
<evidence type="ECO:0000313" key="3">
    <source>
        <dbReference type="EMBL" id="OIT27037.1"/>
    </source>
</evidence>
<feature type="domain" description="Alpha/beta hydrolase fold-3" evidence="2">
    <location>
        <begin position="69"/>
        <end position="137"/>
    </location>
</feature>
<reference evidence="3" key="1">
    <citation type="submission" date="2016-11" db="EMBL/GenBank/DDBJ databases">
        <title>The genome of Nicotiana attenuata.</title>
        <authorList>
            <person name="Xu S."/>
            <person name="Brockmoeller T."/>
            <person name="Gaquerel E."/>
            <person name="Navarro A."/>
            <person name="Kuhl H."/>
            <person name="Gase K."/>
            <person name="Ling Z."/>
            <person name="Zhou W."/>
            <person name="Kreitzer C."/>
            <person name="Stanke M."/>
            <person name="Tang H."/>
            <person name="Lyons E."/>
            <person name="Pandey P."/>
            <person name="Pandey S.P."/>
            <person name="Timmermann B."/>
            <person name="Baldwin I.T."/>
        </authorList>
    </citation>
    <scope>NUCLEOTIDE SEQUENCE [LARGE SCALE GENOMIC DNA]</scope>
    <source>
        <strain evidence="3">UT</strain>
    </source>
</reference>
<feature type="non-terminal residue" evidence="3">
    <location>
        <position position="156"/>
    </location>
</feature>
<dbReference type="InterPro" id="IPR050466">
    <property type="entry name" value="Carboxylest/Gibb_receptor"/>
</dbReference>
<sequence>SPISIQLYKSGRVERFNEQFNVFYVPPSPEDPATGVSSNDITILSHFSARLYLPQNTNIITVNEKLPILVFYHGGGLIVGSAFLNKMHRFLNHLVSESNVNGVSVEYRLAPENDLTTLYQDCWTALQWVASHSENDNFTNTSKDSWLTSYADLNRV</sequence>
<dbReference type="SMR" id="A0A1J6KAF7"/>
<gene>
    <name evidence="3" type="primary">HIDH_0</name>
    <name evidence="3" type="ORF">A4A49_63574</name>
</gene>
<dbReference type="Proteomes" id="UP000187609">
    <property type="component" value="Unassembled WGS sequence"/>
</dbReference>